<dbReference type="AlphaFoldDB" id="A0A4Z2EG31"/>
<proteinExistence type="predicted"/>
<evidence type="ECO:0000313" key="2">
    <source>
        <dbReference type="EMBL" id="TNN27733.1"/>
    </source>
</evidence>
<comment type="caution">
    <text evidence="2">The sequence shown here is derived from an EMBL/GenBank/DDBJ whole genome shotgun (WGS) entry which is preliminary data.</text>
</comment>
<name>A0A4Z2EG31_9TELE</name>
<accession>A0A4Z2EG31</accession>
<feature type="compositionally biased region" description="Basic and acidic residues" evidence="1">
    <location>
        <begin position="48"/>
        <end position="64"/>
    </location>
</feature>
<feature type="compositionally biased region" description="Low complexity" evidence="1">
    <location>
        <begin position="10"/>
        <end position="31"/>
    </location>
</feature>
<dbReference type="Proteomes" id="UP000314294">
    <property type="component" value="Unassembled WGS sequence"/>
</dbReference>
<evidence type="ECO:0000313" key="3">
    <source>
        <dbReference type="Proteomes" id="UP000314294"/>
    </source>
</evidence>
<gene>
    <name evidence="2" type="ORF">EYF80_062120</name>
</gene>
<reference evidence="2 3" key="1">
    <citation type="submission" date="2019-03" db="EMBL/GenBank/DDBJ databases">
        <title>First draft genome of Liparis tanakae, snailfish: a comprehensive survey of snailfish specific genes.</title>
        <authorList>
            <person name="Kim W."/>
            <person name="Song I."/>
            <person name="Jeong J.-H."/>
            <person name="Kim D."/>
            <person name="Kim S."/>
            <person name="Ryu S."/>
            <person name="Song J.Y."/>
            <person name="Lee S.K."/>
        </authorList>
    </citation>
    <scope>NUCLEOTIDE SEQUENCE [LARGE SCALE GENOMIC DNA]</scope>
    <source>
        <tissue evidence="2">Muscle</tissue>
    </source>
</reference>
<feature type="region of interest" description="Disordered" evidence="1">
    <location>
        <begin position="1"/>
        <end position="72"/>
    </location>
</feature>
<protein>
    <submittedName>
        <fullName evidence="2">Uncharacterized protein</fullName>
    </submittedName>
</protein>
<dbReference type="EMBL" id="SRLO01007815">
    <property type="protein sequence ID" value="TNN27733.1"/>
    <property type="molecule type" value="Genomic_DNA"/>
</dbReference>
<sequence length="72" mass="7761">MGWKAAARGSHSVPSSLTTTTTLHSGTALSTRTYFPVSEKTASSRWPSGERRAESQGRPERQEVLHSSSADT</sequence>
<organism evidence="2 3">
    <name type="scientific">Liparis tanakae</name>
    <name type="common">Tanaka's snailfish</name>
    <dbReference type="NCBI Taxonomy" id="230148"/>
    <lineage>
        <taxon>Eukaryota</taxon>
        <taxon>Metazoa</taxon>
        <taxon>Chordata</taxon>
        <taxon>Craniata</taxon>
        <taxon>Vertebrata</taxon>
        <taxon>Euteleostomi</taxon>
        <taxon>Actinopterygii</taxon>
        <taxon>Neopterygii</taxon>
        <taxon>Teleostei</taxon>
        <taxon>Neoteleostei</taxon>
        <taxon>Acanthomorphata</taxon>
        <taxon>Eupercaria</taxon>
        <taxon>Perciformes</taxon>
        <taxon>Cottioidei</taxon>
        <taxon>Cottales</taxon>
        <taxon>Liparidae</taxon>
        <taxon>Liparis</taxon>
    </lineage>
</organism>
<evidence type="ECO:0000256" key="1">
    <source>
        <dbReference type="SAM" id="MobiDB-lite"/>
    </source>
</evidence>
<keyword evidence="3" id="KW-1185">Reference proteome</keyword>